<comment type="subcellular location">
    <subcellularLocation>
        <location evidence="1">Cell membrane</location>
        <topology evidence="1">Multi-pass membrane protein</topology>
    </subcellularLocation>
</comment>
<sequence length="218" mass="22137">MDGATRRQLSGLALAVGVVVVASLAVSPQRVLERVVAVAADPAAFTLVVLVLALCRPVVAWPMTPLVGVVGYVFGVTLPALTLGLTVATGTAVLPYLLARRYRPTEGLLGWVGTAGADCFETAGDTRGVVAARLAPLPTDVVSYGAGLSRVPVRPYLLGTALGESPWVVAALLAGHSMETLSTDGLSGGLPLVFGGLAVGTLLLGGPVYRRLSAGTPE</sequence>
<feature type="transmembrane region" description="Helical" evidence="6">
    <location>
        <begin position="188"/>
        <end position="209"/>
    </location>
</feature>
<feature type="transmembrane region" description="Helical" evidence="6">
    <location>
        <begin position="35"/>
        <end position="54"/>
    </location>
</feature>
<accession>A0A6B0GJZ9</accession>
<feature type="transmembrane region" description="Helical" evidence="6">
    <location>
        <begin position="66"/>
        <end position="99"/>
    </location>
</feature>
<dbReference type="Proteomes" id="UP000451471">
    <property type="component" value="Unassembled WGS sequence"/>
</dbReference>
<evidence type="ECO:0000313" key="9">
    <source>
        <dbReference type="Proteomes" id="UP000451471"/>
    </source>
</evidence>
<evidence type="ECO:0000256" key="2">
    <source>
        <dbReference type="ARBA" id="ARBA00022475"/>
    </source>
</evidence>
<dbReference type="RefSeq" id="WP_158203906.1">
    <property type="nucleotide sequence ID" value="NZ_WSZK01000015.1"/>
</dbReference>
<dbReference type="AlphaFoldDB" id="A0A6B0GJZ9"/>
<keyword evidence="4 6" id="KW-1133">Transmembrane helix</keyword>
<feature type="domain" description="VTT" evidence="7">
    <location>
        <begin position="62"/>
        <end position="176"/>
    </location>
</feature>
<evidence type="ECO:0000256" key="6">
    <source>
        <dbReference type="SAM" id="Phobius"/>
    </source>
</evidence>
<comment type="caution">
    <text evidence="8">The sequence shown here is derived from an EMBL/GenBank/DDBJ whole genome shotgun (WGS) entry which is preliminary data.</text>
</comment>
<evidence type="ECO:0000256" key="4">
    <source>
        <dbReference type="ARBA" id="ARBA00022989"/>
    </source>
</evidence>
<keyword evidence="9" id="KW-1185">Reference proteome</keyword>
<dbReference type="EMBL" id="WSZK01000015">
    <property type="protein sequence ID" value="MWG34191.1"/>
    <property type="molecule type" value="Genomic_DNA"/>
</dbReference>
<evidence type="ECO:0000313" key="8">
    <source>
        <dbReference type="EMBL" id="MWG34191.1"/>
    </source>
</evidence>
<dbReference type="InterPro" id="IPR032816">
    <property type="entry name" value="VTT_dom"/>
</dbReference>
<evidence type="ECO:0000259" key="7">
    <source>
        <dbReference type="Pfam" id="PF09335"/>
    </source>
</evidence>
<evidence type="ECO:0000256" key="1">
    <source>
        <dbReference type="ARBA" id="ARBA00004651"/>
    </source>
</evidence>
<dbReference type="Pfam" id="PF09335">
    <property type="entry name" value="VTT_dom"/>
    <property type="match status" value="1"/>
</dbReference>
<dbReference type="PANTHER" id="PTHR12677">
    <property type="entry name" value="GOLGI APPARATUS MEMBRANE PROTEIN TVP38-RELATED"/>
    <property type="match status" value="1"/>
</dbReference>
<name>A0A6B0GJZ9_9EURY</name>
<dbReference type="InterPro" id="IPR015414">
    <property type="entry name" value="TMEM64"/>
</dbReference>
<keyword evidence="3 6" id="KW-0812">Transmembrane</keyword>
<dbReference type="OrthoDB" id="293407at2157"/>
<evidence type="ECO:0000256" key="5">
    <source>
        <dbReference type="ARBA" id="ARBA00023136"/>
    </source>
</evidence>
<reference evidence="8 9" key="1">
    <citation type="submission" date="2019-12" db="EMBL/GenBank/DDBJ databases">
        <title>Halocatena pleomorpha gen. nov. sp. nov., an extremely halophilic archaeon of family Halobacteriaceae isolated from saltpan soil.</title>
        <authorList>
            <person name="Pal Y."/>
            <person name="Verma A."/>
            <person name="Krishnamurthi S."/>
            <person name="Kumar P."/>
        </authorList>
    </citation>
    <scope>NUCLEOTIDE SEQUENCE [LARGE SCALE GENOMIC DNA]</scope>
    <source>
        <strain evidence="8 9">JCM 16495</strain>
    </source>
</reference>
<organism evidence="8 9">
    <name type="scientific">Halomarina oriensis</name>
    <dbReference type="NCBI Taxonomy" id="671145"/>
    <lineage>
        <taxon>Archaea</taxon>
        <taxon>Methanobacteriati</taxon>
        <taxon>Methanobacteriota</taxon>
        <taxon>Stenosarchaea group</taxon>
        <taxon>Halobacteria</taxon>
        <taxon>Halobacteriales</taxon>
        <taxon>Natronomonadaceae</taxon>
        <taxon>Halomarina</taxon>
    </lineage>
</organism>
<dbReference type="GO" id="GO:0005886">
    <property type="term" value="C:plasma membrane"/>
    <property type="evidence" value="ECO:0007669"/>
    <property type="project" value="UniProtKB-SubCell"/>
</dbReference>
<evidence type="ECO:0000256" key="3">
    <source>
        <dbReference type="ARBA" id="ARBA00022692"/>
    </source>
</evidence>
<gene>
    <name evidence="8" type="ORF">GQS65_06750</name>
</gene>
<dbReference type="PANTHER" id="PTHR12677:SF59">
    <property type="entry name" value="GOLGI APPARATUS MEMBRANE PROTEIN TVP38-RELATED"/>
    <property type="match status" value="1"/>
</dbReference>
<protein>
    <recommendedName>
        <fullName evidence="7">VTT domain-containing protein</fullName>
    </recommendedName>
</protein>
<proteinExistence type="predicted"/>
<keyword evidence="2" id="KW-1003">Cell membrane</keyword>
<keyword evidence="5 6" id="KW-0472">Membrane</keyword>